<evidence type="ECO:0000313" key="8">
    <source>
        <dbReference type="Proteomes" id="UP000326924"/>
    </source>
</evidence>
<dbReference type="InterPro" id="IPR039603">
    <property type="entry name" value="Ribosomal_mS41"/>
</dbReference>
<dbReference type="InterPro" id="IPR019083">
    <property type="entry name" value="SAM_Ribosomal_mS41"/>
</dbReference>
<comment type="similarity">
    <text evidence="2">Belongs to the mitochondrion-specific ribosomal protein mS41 family.</text>
</comment>
<dbReference type="OrthoDB" id="18595at2759"/>
<accession>A0A5J5EM67</accession>
<dbReference type="FunCoup" id="A0A5J5EM67">
    <property type="interactions" value="119"/>
</dbReference>
<comment type="caution">
    <text evidence="7">The sequence shown here is derived from an EMBL/GenBank/DDBJ whole genome shotgun (WGS) entry which is preliminary data.</text>
</comment>
<dbReference type="PANTHER" id="PTHR28235:SF1">
    <property type="entry name" value="SMALL RIBOSOMAL SUBUNIT PROTEIN MS41"/>
    <property type="match status" value="1"/>
</dbReference>
<feature type="domain" description="Small ribosomal subunit protein mS41 SAM" evidence="6">
    <location>
        <begin position="39"/>
        <end position="96"/>
    </location>
</feature>
<evidence type="ECO:0000256" key="5">
    <source>
        <dbReference type="SAM" id="MobiDB-lite"/>
    </source>
</evidence>
<dbReference type="Pfam" id="PF09597">
    <property type="entry name" value="SAM_Ribosomal_mS41"/>
    <property type="match status" value="1"/>
</dbReference>
<gene>
    <name evidence="7" type="ORF">FN846DRAFT_893851</name>
</gene>
<organism evidence="7 8">
    <name type="scientific">Sphaerosporella brunnea</name>
    <dbReference type="NCBI Taxonomy" id="1250544"/>
    <lineage>
        <taxon>Eukaryota</taxon>
        <taxon>Fungi</taxon>
        <taxon>Dikarya</taxon>
        <taxon>Ascomycota</taxon>
        <taxon>Pezizomycotina</taxon>
        <taxon>Pezizomycetes</taxon>
        <taxon>Pezizales</taxon>
        <taxon>Pyronemataceae</taxon>
        <taxon>Sphaerosporella</taxon>
    </lineage>
</organism>
<proteinExistence type="inferred from homology"/>
<dbReference type="EMBL" id="VXIS01000245">
    <property type="protein sequence ID" value="KAA8895778.1"/>
    <property type="molecule type" value="Genomic_DNA"/>
</dbReference>
<dbReference type="GO" id="GO:0005739">
    <property type="term" value="C:mitochondrion"/>
    <property type="evidence" value="ECO:0007669"/>
    <property type="project" value="UniProtKB-SubCell"/>
</dbReference>
<feature type="compositionally biased region" description="Pro residues" evidence="5">
    <location>
        <begin position="23"/>
        <end position="34"/>
    </location>
</feature>
<feature type="region of interest" description="Disordered" evidence="5">
    <location>
        <begin position="13"/>
        <end position="34"/>
    </location>
</feature>
<keyword evidence="3" id="KW-0496">Mitochondrion</keyword>
<evidence type="ECO:0000259" key="6">
    <source>
        <dbReference type="SMART" id="SM01238"/>
    </source>
</evidence>
<evidence type="ECO:0000256" key="2">
    <source>
        <dbReference type="ARBA" id="ARBA00010492"/>
    </source>
</evidence>
<dbReference type="Proteomes" id="UP000326924">
    <property type="component" value="Unassembled WGS sequence"/>
</dbReference>
<evidence type="ECO:0000256" key="4">
    <source>
        <dbReference type="ARBA" id="ARBA00035129"/>
    </source>
</evidence>
<dbReference type="InParanoid" id="A0A5J5EM67"/>
<reference evidence="7 8" key="1">
    <citation type="submission" date="2019-09" db="EMBL/GenBank/DDBJ databases">
        <title>Draft genome of the ectomycorrhizal ascomycete Sphaerosporella brunnea.</title>
        <authorList>
            <consortium name="DOE Joint Genome Institute"/>
            <person name="Benucci G.M."/>
            <person name="Marozzi G."/>
            <person name="Antonielli L."/>
            <person name="Sanchez S."/>
            <person name="Marco P."/>
            <person name="Wang X."/>
            <person name="Falini L.B."/>
            <person name="Barry K."/>
            <person name="Haridas S."/>
            <person name="Lipzen A."/>
            <person name="Labutti K."/>
            <person name="Grigoriev I.V."/>
            <person name="Murat C."/>
            <person name="Martin F."/>
            <person name="Albertini E."/>
            <person name="Donnini D."/>
            <person name="Bonito G."/>
        </authorList>
    </citation>
    <scope>NUCLEOTIDE SEQUENCE [LARGE SCALE GENOMIC DNA]</scope>
    <source>
        <strain evidence="7 8">Sb_GMNB300</strain>
    </source>
</reference>
<dbReference type="SMART" id="SM01238">
    <property type="entry name" value="IGR"/>
    <property type="match status" value="1"/>
</dbReference>
<protein>
    <recommendedName>
        <fullName evidence="4">Small ribosomal subunit protein mS41</fullName>
    </recommendedName>
</protein>
<evidence type="ECO:0000256" key="3">
    <source>
        <dbReference type="ARBA" id="ARBA00023128"/>
    </source>
</evidence>
<keyword evidence="8" id="KW-1185">Reference proteome</keyword>
<evidence type="ECO:0000313" key="7">
    <source>
        <dbReference type="EMBL" id="KAA8895778.1"/>
    </source>
</evidence>
<evidence type="ECO:0000256" key="1">
    <source>
        <dbReference type="ARBA" id="ARBA00004173"/>
    </source>
</evidence>
<dbReference type="PANTHER" id="PTHR28235">
    <property type="entry name" value="PROTEIN FYV4, MITOCHONDRIAL"/>
    <property type="match status" value="1"/>
</dbReference>
<sequence length="141" mass="16021">MFALRLLRRASAPAHTRSLHKSLPPPSAAPPPTAAVPDVASFLRQIGRGAVAHAPKFAGDWAQLFAADSRQLKLLGVEPARARRYILRWRETWRRHGGHVRLCEHRRGVKIDGGERRRKEVRARRFAEERRKEEEEAAAGR</sequence>
<name>A0A5J5EM67_9PEZI</name>
<comment type="subcellular location">
    <subcellularLocation>
        <location evidence="1">Mitochondrion</location>
    </subcellularLocation>
</comment>
<dbReference type="AlphaFoldDB" id="A0A5J5EM67"/>